<name>A0A8S9UEF1_PHYIN</name>
<dbReference type="SUPFAM" id="SSF48403">
    <property type="entry name" value="Ankyrin repeat"/>
    <property type="match status" value="3"/>
</dbReference>
<dbReference type="Pfam" id="PF12796">
    <property type="entry name" value="Ank_2"/>
    <property type="match status" value="2"/>
</dbReference>
<dbReference type="PANTHER" id="PTHR46586:SF3">
    <property type="entry name" value="ANKYRIN REPEAT-CONTAINING PROTEIN"/>
    <property type="match status" value="1"/>
</dbReference>
<protein>
    <submittedName>
        <fullName evidence="1">Ankyrin repeats domain-containing protein</fullName>
    </submittedName>
</protein>
<dbReference type="AlphaFoldDB" id="A0A8S9UEF1"/>
<dbReference type="InterPro" id="IPR052050">
    <property type="entry name" value="SecEffector_AnkRepeat"/>
</dbReference>
<dbReference type="PANTHER" id="PTHR46586">
    <property type="entry name" value="ANKYRIN REPEAT-CONTAINING PROTEIN"/>
    <property type="match status" value="1"/>
</dbReference>
<reference evidence="1" key="1">
    <citation type="submission" date="2020-03" db="EMBL/GenBank/DDBJ databases">
        <title>Hybrid Assembly of Korean Phytophthora infestans isolates.</title>
        <authorList>
            <person name="Prokchorchik M."/>
            <person name="Lee Y."/>
            <person name="Seo J."/>
            <person name="Cho J.-H."/>
            <person name="Park Y.-E."/>
            <person name="Jang D.-C."/>
            <person name="Im J.-S."/>
            <person name="Choi J.-G."/>
            <person name="Park H.-J."/>
            <person name="Lee G.-B."/>
            <person name="Lee Y.-G."/>
            <person name="Hong S.-Y."/>
            <person name="Cho K."/>
            <person name="Sohn K.H."/>
        </authorList>
    </citation>
    <scope>NUCLEOTIDE SEQUENCE</scope>
    <source>
        <strain evidence="1">KR_2_A2</strain>
    </source>
</reference>
<evidence type="ECO:0000313" key="2">
    <source>
        <dbReference type="Proteomes" id="UP000704712"/>
    </source>
</evidence>
<gene>
    <name evidence="1" type="ORF">GN958_ATG14085</name>
</gene>
<dbReference type="InterPro" id="IPR036770">
    <property type="entry name" value="Ankyrin_rpt-contain_sf"/>
</dbReference>
<dbReference type="Proteomes" id="UP000704712">
    <property type="component" value="Unassembled WGS sequence"/>
</dbReference>
<dbReference type="EMBL" id="JAACNO010001905">
    <property type="protein sequence ID" value="KAF4136718.1"/>
    <property type="molecule type" value="Genomic_DNA"/>
</dbReference>
<proteinExistence type="predicted"/>
<dbReference type="Pfam" id="PF13637">
    <property type="entry name" value="Ank_4"/>
    <property type="match status" value="1"/>
</dbReference>
<organism evidence="1 2">
    <name type="scientific">Phytophthora infestans</name>
    <name type="common">Potato late blight agent</name>
    <name type="synonym">Botrytis infestans</name>
    <dbReference type="NCBI Taxonomy" id="4787"/>
    <lineage>
        <taxon>Eukaryota</taxon>
        <taxon>Sar</taxon>
        <taxon>Stramenopiles</taxon>
        <taxon>Oomycota</taxon>
        <taxon>Peronosporomycetes</taxon>
        <taxon>Peronosporales</taxon>
        <taxon>Peronosporaceae</taxon>
        <taxon>Phytophthora</taxon>
    </lineage>
</organism>
<dbReference type="Gene3D" id="1.25.40.20">
    <property type="entry name" value="Ankyrin repeat-containing domain"/>
    <property type="match status" value="4"/>
</dbReference>
<comment type="caution">
    <text evidence="1">The sequence shown here is derived from an EMBL/GenBank/DDBJ whole genome shotgun (WGS) entry which is preliminary data.</text>
</comment>
<sequence length="643" mass="70995">MLLIQLLRETPLASCIVVLRSNPSVGALPHVVSSVSQYLDCSVVISLARACTLGSLRLLRRIWDGSEKYAALNGDTSKHDLYFCWSPLQYLRTDRHCHRGQFSQAVIEAVHHGDLDMIRWLFAQFSGCVVEVQAVEAAAAAGNLCLLEFFLHNERAFQDAQEGAEINDSNEIQWGGADMAAAVEKGYPDVARWLFEQKGGVERDWGRFMAAVGRSGSLELLQWLLDRGYTERQLAPPTMDDAAWGGHIDMMQWLYRHGYVHHASFALEHAARNGHLEIVEWLMRYHPVGNASRALDAAARENHLHVVRWLLEHNLGRGAKSGMHQAAIRGHLEVAQYLLEQSFDGLASVSSGTMLRAAGRGFLDVVKWLNNSFASEPQRNLYRDLRPYSLTLLADEPSTAIDAAAKGGHLDILKYLQKVDERLAEEGFAGCRPTDTHDAMDGAAARNHLKVVKWLCCHRSGGCTTAAMDGAATNGLLEMVQWLHEHRVEGCTTAAMDGAARNGHLAVVKWLHEHRSEGCTTAAMDGAAGSGAFGVLQWLHLNRTEGCSTDAMNNAAGAGLLKIVQWLHQNRREGCTTKAMDAAASGGHFEVLLFLRSQRLEGCTSDAAFGAQRKKHVHILAWLSEHYSNAPAPRRHVRIRHLA</sequence>
<accession>A0A8S9UEF1</accession>
<dbReference type="InterPro" id="IPR002110">
    <property type="entry name" value="Ankyrin_rpt"/>
</dbReference>
<evidence type="ECO:0000313" key="1">
    <source>
        <dbReference type="EMBL" id="KAF4136718.1"/>
    </source>
</evidence>